<organism evidence="2 3">
    <name type="scientific">Spodoptera exigua</name>
    <name type="common">Beet armyworm</name>
    <name type="synonym">Noctua fulgens</name>
    <dbReference type="NCBI Taxonomy" id="7107"/>
    <lineage>
        <taxon>Eukaryota</taxon>
        <taxon>Metazoa</taxon>
        <taxon>Ecdysozoa</taxon>
        <taxon>Arthropoda</taxon>
        <taxon>Hexapoda</taxon>
        <taxon>Insecta</taxon>
        <taxon>Pterygota</taxon>
        <taxon>Neoptera</taxon>
        <taxon>Endopterygota</taxon>
        <taxon>Lepidoptera</taxon>
        <taxon>Glossata</taxon>
        <taxon>Ditrysia</taxon>
        <taxon>Noctuoidea</taxon>
        <taxon>Noctuidae</taxon>
        <taxon>Amphipyrinae</taxon>
        <taxon>Spodoptera</taxon>
    </lineage>
</organism>
<dbReference type="InterPro" id="IPR001810">
    <property type="entry name" value="F-box_dom"/>
</dbReference>
<feature type="domain" description="F-box" evidence="1">
    <location>
        <begin position="349"/>
        <end position="399"/>
    </location>
</feature>
<comment type="caution">
    <text evidence="2">The sequence shown here is derived from an EMBL/GenBank/DDBJ whole genome shotgun (WGS) entry which is preliminary data.</text>
</comment>
<dbReference type="Gene3D" id="3.80.10.10">
    <property type="entry name" value="Ribonuclease Inhibitor"/>
    <property type="match status" value="1"/>
</dbReference>
<name>A0A835GQM6_SPOEX</name>
<accession>A0A835GQM6</accession>
<reference evidence="2" key="1">
    <citation type="submission" date="2020-08" db="EMBL/GenBank/DDBJ databases">
        <title>Spodoptera exigua strain:BAW_Kor-Di-RS1 Genome sequencing and assembly.</title>
        <authorList>
            <person name="Kim J."/>
            <person name="Nam H.Y."/>
            <person name="Kwon M."/>
            <person name="Choi J.H."/>
            <person name="Cho S.R."/>
            <person name="Kim G.-H."/>
        </authorList>
    </citation>
    <scope>NUCLEOTIDE SEQUENCE</scope>
    <source>
        <strain evidence="2">BAW_Kor-Di-RS1</strain>
        <tissue evidence="2">Whole-body</tissue>
    </source>
</reference>
<proteinExistence type="predicted"/>
<sequence length="756" mass="85648">MVGQDMHLRICQFGSLSALGKLVFWQLDLLPILPMNPCRIGRYLLVILSHLLHSIQHQISGKKTSSAANSSWHAAIVLALTGTPPSLNVFLAFLRPSVCSSAKHKNVMVTGISNSQHIQHVEIFNVKDNILTASLPMYSGCSLTWWNFGLLLNTGQCLEGVVLAASRLTMIFRFWFSLGFTIHSFHFQKIRRVGLFITSFFISIEHDKPRFMIKKSSSFAPSYGYSTNAVIFKQYLIAYGIHISYLFVSSSLPSELSSSSLENLLRVGFLFLRGTLLWPGLFEGGGGEPFKSLSLSDESEFHDALKYMERVIKIITLKVPLLSLSFESHSVNVKNIHICGKISKIMAKMAHITDVPEEILFMIVKLLDLPDQQNLYNTSQYFRYLLSNCGISQCTFKRLKRLKTLDISYTNLNIPDLLEIVKVCPSLKDVTVNFVFGRSPIIRIDEKTLTEYQDLFSHFENVHFVGSLTNLLLSRTVAYMLEKAKLDTIKLSAVEFDHMNTSLVERFTPCVGPSFNHLALFLVDWRAKRTYDFLRNFPVIAALDLKDYEFFVISTVHIHDVSEPSQAICPPNYDWIFTEPTPCLIDMGEPSSKEGKRRKTLVPTVVLDFDHNFYNLATLSVECPNLASRGYYHAICRAIKTSKSLKNLRIVDKGMDFKTIFDSLILCPGINFTNDKDNMPRTALPPQAYVKTALVISNEKKNEDMYRTRGTLATSSEPALGLKTRRSSKNNGFNLKNIWNRRKDTIPMPEMISDTP</sequence>
<evidence type="ECO:0000259" key="1">
    <source>
        <dbReference type="PROSITE" id="PS50181"/>
    </source>
</evidence>
<dbReference type="AlphaFoldDB" id="A0A835GQM6"/>
<dbReference type="InterPro" id="IPR032675">
    <property type="entry name" value="LRR_dom_sf"/>
</dbReference>
<gene>
    <name evidence="2" type="ORF">HW555_002458</name>
</gene>
<keyword evidence="3" id="KW-1185">Reference proteome</keyword>
<dbReference type="PROSITE" id="PS50181">
    <property type="entry name" value="FBOX"/>
    <property type="match status" value="1"/>
</dbReference>
<dbReference type="Proteomes" id="UP000648187">
    <property type="component" value="Unassembled WGS sequence"/>
</dbReference>
<dbReference type="EMBL" id="JACKWZ010000023">
    <property type="protein sequence ID" value="KAF9421525.1"/>
    <property type="molecule type" value="Genomic_DNA"/>
</dbReference>
<evidence type="ECO:0000313" key="3">
    <source>
        <dbReference type="Proteomes" id="UP000648187"/>
    </source>
</evidence>
<protein>
    <recommendedName>
        <fullName evidence="1">F-box domain-containing protein</fullName>
    </recommendedName>
</protein>
<evidence type="ECO:0000313" key="2">
    <source>
        <dbReference type="EMBL" id="KAF9421525.1"/>
    </source>
</evidence>